<dbReference type="InterPro" id="IPR003582">
    <property type="entry name" value="ShKT_dom"/>
</dbReference>
<comment type="caution">
    <text evidence="3">Lacks conserved residue(s) required for the propagation of feature annotation.</text>
</comment>
<evidence type="ECO:0000256" key="2">
    <source>
        <dbReference type="ARBA" id="ARBA00023157"/>
    </source>
</evidence>
<dbReference type="FunFam" id="1.10.10.1940:FF:000002">
    <property type="entry name" value="PHAryngeal gland Toxin-related"/>
    <property type="match status" value="1"/>
</dbReference>
<keyword evidence="2 3" id="KW-1015">Disulfide bond</keyword>
<evidence type="ECO:0000256" key="5">
    <source>
        <dbReference type="SAM" id="SignalP"/>
    </source>
</evidence>
<evidence type="ECO:0000313" key="7">
    <source>
        <dbReference type="Proteomes" id="UP000887572"/>
    </source>
</evidence>
<feature type="chain" id="PRO_5041109623" evidence="5">
    <location>
        <begin position="28"/>
        <end position="106"/>
    </location>
</feature>
<evidence type="ECO:0000256" key="3">
    <source>
        <dbReference type="PROSITE-ProRule" id="PRU01005"/>
    </source>
</evidence>
<evidence type="ECO:0000256" key="4">
    <source>
        <dbReference type="SAM" id="MobiDB-lite"/>
    </source>
</evidence>
<name>A0A914HMU5_GLORO</name>
<evidence type="ECO:0000259" key="6">
    <source>
        <dbReference type="PROSITE" id="PS51670"/>
    </source>
</evidence>
<dbReference type="WBParaSite" id="Gr19_v10_g2239.t1">
    <property type="protein sequence ID" value="Gr19_v10_g2239.t1"/>
    <property type="gene ID" value="Gr19_v10_g2239"/>
</dbReference>
<organism evidence="7 9">
    <name type="scientific">Globodera rostochiensis</name>
    <name type="common">Golden nematode worm</name>
    <name type="synonym">Heterodera rostochiensis</name>
    <dbReference type="NCBI Taxonomy" id="31243"/>
    <lineage>
        <taxon>Eukaryota</taxon>
        <taxon>Metazoa</taxon>
        <taxon>Ecdysozoa</taxon>
        <taxon>Nematoda</taxon>
        <taxon>Chromadorea</taxon>
        <taxon>Rhabditida</taxon>
        <taxon>Tylenchina</taxon>
        <taxon>Tylenchomorpha</taxon>
        <taxon>Tylenchoidea</taxon>
        <taxon>Heteroderidae</taxon>
        <taxon>Heteroderinae</taxon>
        <taxon>Globodera</taxon>
    </lineage>
</organism>
<reference evidence="8 9" key="1">
    <citation type="submission" date="2022-11" db="UniProtKB">
        <authorList>
            <consortium name="WormBaseParasite"/>
        </authorList>
    </citation>
    <scope>IDENTIFICATION</scope>
</reference>
<dbReference type="WBParaSite" id="Gr19_v10_g2239.t2">
    <property type="protein sequence ID" value="Gr19_v10_g2239.t2"/>
    <property type="gene ID" value="Gr19_v10_g2239"/>
</dbReference>
<feature type="region of interest" description="Disordered" evidence="4">
    <location>
        <begin position="83"/>
        <end position="106"/>
    </location>
</feature>
<proteinExistence type="predicted"/>
<dbReference type="PROSITE" id="PS51670">
    <property type="entry name" value="SHKT"/>
    <property type="match status" value="1"/>
</dbReference>
<dbReference type="SMART" id="SM00254">
    <property type="entry name" value="ShKT"/>
    <property type="match status" value="1"/>
</dbReference>
<accession>A0A914HMU5</accession>
<dbReference type="AlphaFoldDB" id="A0A914HMU5"/>
<keyword evidence="1 5" id="KW-0732">Signal</keyword>
<protein>
    <submittedName>
        <fullName evidence="8 9">ShKT domain-containing protein</fullName>
    </submittedName>
</protein>
<feature type="signal peptide" evidence="5">
    <location>
        <begin position="1"/>
        <end position="27"/>
    </location>
</feature>
<evidence type="ECO:0000313" key="9">
    <source>
        <dbReference type="WBParaSite" id="Gr19_v10_g2239.t2"/>
    </source>
</evidence>
<feature type="domain" description="ShKT" evidence="6">
    <location>
        <begin position="44"/>
        <end position="78"/>
    </location>
</feature>
<feature type="disulfide bond" evidence="3">
    <location>
        <begin position="44"/>
        <end position="78"/>
    </location>
</feature>
<evidence type="ECO:0000313" key="8">
    <source>
        <dbReference type="WBParaSite" id="Gr19_v10_g2239.t1"/>
    </source>
</evidence>
<dbReference type="Pfam" id="PF01549">
    <property type="entry name" value="ShK"/>
    <property type="match status" value="1"/>
</dbReference>
<dbReference type="Gene3D" id="1.10.10.1940">
    <property type="match status" value="1"/>
</dbReference>
<keyword evidence="7" id="KW-1185">Reference proteome</keyword>
<sequence length="106" mass="12148">MQNFINSKSSILLFIVLLIIFFQNFHCSTIAPNIFSSSTSSANCYDQGTNCPFREQLCNNALYFNLMSWQCPWTCNRCPPDGSNPTRPSRIMNPPLPNRNCKDFLE</sequence>
<dbReference type="Proteomes" id="UP000887572">
    <property type="component" value="Unplaced"/>
</dbReference>
<evidence type="ECO:0000256" key="1">
    <source>
        <dbReference type="ARBA" id="ARBA00022729"/>
    </source>
</evidence>